<organism evidence="1 2">
    <name type="scientific">Frisingicoccus caecimuris</name>
    <dbReference type="NCBI Taxonomy" id="1796636"/>
    <lineage>
        <taxon>Bacteria</taxon>
        <taxon>Bacillati</taxon>
        <taxon>Bacillota</taxon>
        <taxon>Clostridia</taxon>
        <taxon>Lachnospirales</taxon>
        <taxon>Lachnospiraceae</taxon>
        <taxon>Frisingicoccus</taxon>
    </lineage>
</organism>
<keyword evidence="2" id="KW-1185">Reference proteome</keyword>
<reference evidence="1 2" key="1">
    <citation type="submission" date="2019-03" db="EMBL/GenBank/DDBJ databases">
        <title>Genomic Encyclopedia of Type Strains, Phase IV (KMG-IV): sequencing the most valuable type-strain genomes for metagenomic binning, comparative biology and taxonomic classification.</title>
        <authorList>
            <person name="Goeker M."/>
        </authorList>
    </citation>
    <scope>NUCLEOTIDE SEQUENCE [LARGE SCALE GENOMIC DNA]</scope>
    <source>
        <strain evidence="1 2">DSM 28559</strain>
    </source>
</reference>
<dbReference type="OrthoDB" id="1903365at2"/>
<comment type="caution">
    <text evidence="1">The sequence shown here is derived from an EMBL/GenBank/DDBJ whole genome shotgun (WGS) entry which is preliminary data.</text>
</comment>
<sequence length="241" mass="26076">MGNTFANREVCDLIFEDYATKTPFLNMDYANVSTTEITGESVFAYGGKGHPKRVAFSGERGGTLTIETQMQSFKLYQLLTGGDMSKSAKFMVREELTAAEGGTVTLTDTPASGAAINVFAADDDCGTAKTATVANKTVTITDAAAGDKVIVYYVKDITDKVQKISVKGSSFPKAFTVYGDTVMKTENDELLPYKFIAYKVTPQSNMSISMSNNGDPATITITCDLMVNDKDEMLDLILEEE</sequence>
<dbReference type="EMBL" id="SLXA01000001">
    <property type="protein sequence ID" value="TCO86535.1"/>
    <property type="molecule type" value="Genomic_DNA"/>
</dbReference>
<dbReference type="AlphaFoldDB" id="A0A4R2LJD8"/>
<dbReference type="Proteomes" id="UP000295711">
    <property type="component" value="Unassembled WGS sequence"/>
</dbReference>
<evidence type="ECO:0000313" key="2">
    <source>
        <dbReference type="Proteomes" id="UP000295711"/>
    </source>
</evidence>
<evidence type="ECO:0000313" key="1">
    <source>
        <dbReference type="EMBL" id="TCO86535.1"/>
    </source>
</evidence>
<proteinExistence type="predicted"/>
<accession>A0A4R2LJD8</accession>
<dbReference type="RefSeq" id="WP_132087856.1">
    <property type="nucleotide sequence ID" value="NZ_JANKAQ010000002.1"/>
</dbReference>
<name>A0A4R2LJD8_9FIRM</name>
<gene>
    <name evidence="1" type="ORF">EV212_101326</name>
</gene>
<protein>
    <submittedName>
        <fullName evidence="1">Uncharacterized protein</fullName>
    </submittedName>
</protein>